<gene>
    <name evidence="4" type="ORF">NTEN_LOCUS1128</name>
</gene>
<dbReference type="InterPro" id="IPR037227">
    <property type="entry name" value="EndoU-like"/>
</dbReference>
<feature type="transmembrane region" description="Helical" evidence="2">
    <location>
        <begin position="15"/>
        <end position="35"/>
    </location>
</feature>
<protein>
    <recommendedName>
        <fullName evidence="3">EndoU domain-containing protein</fullName>
    </recommendedName>
</protein>
<dbReference type="PROSITE" id="PS51959">
    <property type="entry name" value="ENDOU"/>
    <property type="match status" value="1"/>
</dbReference>
<proteinExistence type="predicted"/>
<dbReference type="EMBL" id="CADCXU010001909">
    <property type="protein sequence ID" value="CAA9994312.1"/>
    <property type="molecule type" value="Genomic_DNA"/>
</dbReference>
<feature type="domain" description="EndoU" evidence="3">
    <location>
        <begin position="1"/>
        <end position="143"/>
    </location>
</feature>
<dbReference type="AlphaFoldDB" id="A0A6H5FYH4"/>
<keyword evidence="5" id="KW-1185">Reference proteome</keyword>
<dbReference type="OrthoDB" id="430326at2759"/>
<keyword evidence="2" id="KW-0472">Membrane</keyword>
<evidence type="ECO:0000313" key="4">
    <source>
        <dbReference type="EMBL" id="CAA9994312.1"/>
    </source>
</evidence>
<evidence type="ECO:0000259" key="3">
    <source>
        <dbReference type="PROSITE" id="PS51959"/>
    </source>
</evidence>
<feature type="non-terminal residue" evidence="4">
    <location>
        <position position="143"/>
    </location>
</feature>
<evidence type="ECO:0000256" key="2">
    <source>
        <dbReference type="SAM" id="Phobius"/>
    </source>
</evidence>
<dbReference type="GO" id="GO:0004521">
    <property type="term" value="F:RNA endonuclease activity"/>
    <property type="evidence" value="ECO:0007669"/>
    <property type="project" value="InterPro"/>
</dbReference>
<name>A0A6H5FYH4_9HEMI</name>
<dbReference type="SUPFAM" id="SSF142877">
    <property type="entry name" value="EndoU-like"/>
    <property type="match status" value="1"/>
</dbReference>
<dbReference type="InterPro" id="IPR018998">
    <property type="entry name" value="EndoU_C"/>
</dbReference>
<dbReference type="GO" id="GO:0016787">
    <property type="term" value="F:hydrolase activity"/>
    <property type="evidence" value="ECO:0007669"/>
    <property type="project" value="UniProtKB-KW"/>
</dbReference>
<evidence type="ECO:0000313" key="5">
    <source>
        <dbReference type="Proteomes" id="UP000479000"/>
    </source>
</evidence>
<organism evidence="4 5">
    <name type="scientific">Nesidiocoris tenuis</name>
    <dbReference type="NCBI Taxonomy" id="355587"/>
    <lineage>
        <taxon>Eukaryota</taxon>
        <taxon>Metazoa</taxon>
        <taxon>Ecdysozoa</taxon>
        <taxon>Arthropoda</taxon>
        <taxon>Hexapoda</taxon>
        <taxon>Insecta</taxon>
        <taxon>Pterygota</taxon>
        <taxon>Neoptera</taxon>
        <taxon>Paraneoptera</taxon>
        <taxon>Hemiptera</taxon>
        <taxon>Heteroptera</taxon>
        <taxon>Panheteroptera</taxon>
        <taxon>Cimicomorpha</taxon>
        <taxon>Miridae</taxon>
        <taxon>Dicyphina</taxon>
        <taxon>Nesidiocoris</taxon>
    </lineage>
</organism>
<dbReference type="Proteomes" id="UP000479000">
    <property type="component" value="Unassembled WGS sequence"/>
</dbReference>
<sequence length="143" mass="16091">MVVYLNETVLSNKETIATIPLTMFTSAAVTSVFINRIFRVNNQKKTPAENMLLTIDPKVSNIPTVAMLAQLYDNYLPDAFMNEDVTPAEVKEEEEFMKAVLNTTAMSLTKSLLSSKGIMQQSRKKSTWLRAGFSIHLKLDLSR</sequence>
<reference evidence="4 5" key="1">
    <citation type="submission" date="2020-02" db="EMBL/GenBank/DDBJ databases">
        <authorList>
            <person name="Ferguson B K."/>
        </authorList>
    </citation>
    <scope>NUCLEOTIDE SEQUENCE [LARGE SCALE GENOMIC DNA]</scope>
</reference>
<accession>A0A6H5FYH4</accession>
<evidence type="ECO:0000256" key="1">
    <source>
        <dbReference type="ARBA" id="ARBA00022801"/>
    </source>
</evidence>
<keyword evidence="1" id="KW-0378">Hydrolase</keyword>
<dbReference type="Pfam" id="PF09412">
    <property type="entry name" value="XendoU"/>
    <property type="match status" value="1"/>
</dbReference>
<keyword evidence="2" id="KW-0812">Transmembrane</keyword>
<keyword evidence="2" id="KW-1133">Transmembrane helix</keyword>